<dbReference type="GeneID" id="20353493"/>
<gene>
    <name evidence="8" type="primary">20353493</name>
    <name evidence="7" type="ORF">GGTG_13035</name>
</gene>
<evidence type="ECO:0000256" key="2">
    <source>
        <dbReference type="ARBA" id="ARBA00022630"/>
    </source>
</evidence>
<dbReference type="Pfam" id="PF01565">
    <property type="entry name" value="FAD_binding_4"/>
    <property type="match status" value="1"/>
</dbReference>
<protein>
    <recommendedName>
        <fullName evidence="6">FAD-binding PCMH-type domain-containing protein</fullName>
    </recommendedName>
</protein>
<dbReference type="AlphaFoldDB" id="J3PHQ4"/>
<feature type="compositionally biased region" description="Basic residues" evidence="5">
    <location>
        <begin position="10"/>
        <end position="20"/>
    </location>
</feature>
<dbReference type="GO" id="GO:0016491">
    <property type="term" value="F:oxidoreductase activity"/>
    <property type="evidence" value="ECO:0007669"/>
    <property type="project" value="UniProtKB-KW"/>
</dbReference>
<accession>J3PHQ4</accession>
<feature type="domain" description="FAD-binding PCMH-type" evidence="6">
    <location>
        <begin position="133"/>
        <end position="308"/>
    </location>
</feature>
<dbReference type="PANTHER" id="PTHR42973">
    <property type="entry name" value="BINDING OXIDOREDUCTASE, PUTATIVE (AFU_ORTHOLOGUE AFUA_1G17690)-RELATED"/>
    <property type="match status" value="1"/>
</dbReference>
<dbReference type="eggNOG" id="KOG1231">
    <property type="taxonomic scope" value="Eukaryota"/>
</dbReference>
<comment type="similarity">
    <text evidence="1">Belongs to the oxygen-dependent FAD-linked oxidoreductase family.</text>
</comment>
<keyword evidence="4" id="KW-0560">Oxidoreductase</keyword>
<evidence type="ECO:0000313" key="8">
    <source>
        <dbReference type="EnsemblFungi" id="EJT69416"/>
    </source>
</evidence>
<evidence type="ECO:0000313" key="9">
    <source>
        <dbReference type="Proteomes" id="UP000006039"/>
    </source>
</evidence>
<dbReference type="InterPro" id="IPR050416">
    <property type="entry name" value="FAD-linked_Oxidoreductase"/>
</dbReference>
<dbReference type="HOGENOM" id="CLU_018354_1_2_1"/>
<dbReference type="InterPro" id="IPR016169">
    <property type="entry name" value="FAD-bd_PCMH_sub2"/>
</dbReference>
<evidence type="ECO:0000313" key="7">
    <source>
        <dbReference type="EMBL" id="EJT69416.1"/>
    </source>
</evidence>
<dbReference type="PANTHER" id="PTHR42973:SF22">
    <property type="entry name" value="FAD-BINDING PCMH-TYPE DOMAIN-CONTAINING PROTEIN-RELATED"/>
    <property type="match status" value="1"/>
</dbReference>
<feature type="region of interest" description="Disordered" evidence="5">
    <location>
        <begin position="1"/>
        <end position="23"/>
    </location>
</feature>
<sequence length="567" mass="61775">MERVPDPRDVRRHSHARPPRIGRNISEEPRIDIYIRRHGLGEVEVFFPDYPAQFQKDTHCYSTHKAFVSVLPMYKLFWSALAATATALPSAVSATSKNTTCQVVAAEMPGRVIFPSDDAYSASQGSYFAGQARDMKPGCIFMPTTTDEVSRFVRTVGARTGPDAKFAVRGGGHTLWKGAANIDNGITVDMRHMSGVVLSADGSVASLGPGGRFGDVYHSLKPHNLTVMGGRVPSIGVGGFLTSGGMTFLSRRHGFACDSVLGYEIVLASGEVLGNVTQASHPDLWLALKGGINNFGIVTRFDVATYPSDSMWYDVVRYNYSEGVLKAQAREFSRFMSPGASFDPDAMMGIFLDYAGGNFFVRDTLWHTGGVANPPVYKPFRDIPNLGGSGKLLAVADVVDTFGADIPASTSRAFQLDWSFVNPPAEVYMELFKIWEDGVKTLSDVEGFFVEFLTQPQSVVAKGTPSLFGLEPGRTDNAMMLMTAGYASAADDERVRVGILGIVRAQRGLLRRKGYLLDFIYANYADKSQGVYESWGADSVTKLQAASRKYDPQGVFQKRVPGGLKVF</sequence>
<reference evidence="8" key="4">
    <citation type="journal article" date="2015" name="G3 (Bethesda)">
        <title>Genome sequences of three phytopathogenic species of the Magnaporthaceae family of fungi.</title>
        <authorList>
            <person name="Okagaki L.H."/>
            <person name="Nunes C.C."/>
            <person name="Sailsbery J."/>
            <person name="Clay B."/>
            <person name="Brown D."/>
            <person name="John T."/>
            <person name="Oh Y."/>
            <person name="Young N."/>
            <person name="Fitzgerald M."/>
            <person name="Haas B.J."/>
            <person name="Zeng Q."/>
            <person name="Young S."/>
            <person name="Adiconis X."/>
            <person name="Fan L."/>
            <person name="Levin J.Z."/>
            <person name="Mitchell T.K."/>
            <person name="Okubara P.A."/>
            <person name="Farman M.L."/>
            <person name="Kohn L.M."/>
            <person name="Birren B."/>
            <person name="Ma L.-J."/>
            <person name="Dean R.A."/>
        </authorList>
    </citation>
    <scope>NUCLEOTIDE SEQUENCE</scope>
    <source>
        <strain evidence="8">R3-111a-1</strain>
    </source>
</reference>
<evidence type="ECO:0000259" key="6">
    <source>
        <dbReference type="PROSITE" id="PS51387"/>
    </source>
</evidence>
<keyword evidence="9" id="KW-1185">Reference proteome</keyword>
<reference evidence="8" key="5">
    <citation type="submission" date="2018-04" db="UniProtKB">
        <authorList>
            <consortium name="EnsemblFungi"/>
        </authorList>
    </citation>
    <scope>IDENTIFICATION</scope>
    <source>
        <strain evidence="8">R3-111a-1</strain>
    </source>
</reference>
<reference evidence="9" key="1">
    <citation type="submission" date="2010-07" db="EMBL/GenBank/DDBJ databases">
        <title>The genome sequence of Gaeumannomyces graminis var. tritici strain R3-111a-1.</title>
        <authorList>
            <consortium name="The Broad Institute Genome Sequencing Platform"/>
            <person name="Ma L.-J."/>
            <person name="Dead R."/>
            <person name="Young S."/>
            <person name="Zeng Q."/>
            <person name="Koehrsen M."/>
            <person name="Alvarado L."/>
            <person name="Berlin A."/>
            <person name="Chapman S.B."/>
            <person name="Chen Z."/>
            <person name="Freedman E."/>
            <person name="Gellesch M."/>
            <person name="Goldberg J."/>
            <person name="Griggs A."/>
            <person name="Gujja S."/>
            <person name="Heilman E.R."/>
            <person name="Heiman D."/>
            <person name="Hepburn T."/>
            <person name="Howarth C."/>
            <person name="Jen D."/>
            <person name="Larson L."/>
            <person name="Mehta T."/>
            <person name="Neiman D."/>
            <person name="Pearson M."/>
            <person name="Roberts A."/>
            <person name="Saif S."/>
            <person name="Shea T."/>
            <person name="Shenoy N."/>
            <person name="Sisk P."/>
            <person name="Stolte C."/>
            <person name="Sykes S."/>
            <person name="Walk T."/>
            <person name="White J."/>
            <person name="Yandava C."/>
            <person name="Haas B."/>
            <person name="Nusbaum C."/>
            <person name="Birren B."/>
        </authorList>
    </citation>
    <scope>NUCLEOTIDE SEQUENCE [LARGE SCALE GENOMIC DNA]</scope>
    <source>
        <strain evidence="9">R3-111a-1</strain>
    </source>
</reference>
<dbReference type="RefSeq" id="XP_009229201.1">
    <property type="nucleotide sequence ID" value="XM_009230937.1"/>
</dbReference>
<evidence type="ECO:0000256" key="1">
    <source>
        <dbReference type="ARBA" id="ARBA00005466"/>
    </source>
</evidence>
<evidence type="ECO:0000256" key="5">
    <source>
        <dbReference type="SAM" id="MobiDB-lite"/>
    </source>
</evidence>
<dbReference type="OrthoDB" id="2151789at2759"/>
<dbReference type="SUPFAM" id="SSF56176">
    <property type="entry name" value="FAD-binding/transporter-associated domain-like"/>
    <property type="match status" value="1"/>
</dbReference>
<dbReference type="EnsemblFungi" id="EJT69416">
    <property type="protein sequence ID" value="EJT69416"/>
    <property type="gene ID" value="GGTG_13035"/>
</dbReference>
<dbReference type="Gene3D" id="3.30.465.10">
    <property type="match status" value="1"/>
</dbReference>
<dbReference type="PROSITE" id="PS51387">
    <property type="entry name" value="FAD_PCMH"/>
    <property type="match status" value="1"/>
</dbReference>
<reference evidence="7" key="3">
    <citation type="submission" date="2010-09" db="EMBL/GenBank/DDBJ databases">
        <title>Annotation of Gaeumannomyces graminis var. tritici R3-111a-1.</title>
        <authorList>
            <consortium name="The Broad Institute Genome Sequencing Platform"/>
            <person name="Ma L.-J."/>
            <person name="Dead R."/>
            <person name="Young S.K."/>
            <person name="Zeng Q."/>
            <person name="Gargeya S."/>
            <person name="Fitzgerald M."/>
            <person name="Haas B."/>
            <person name="Abouelleil A."/>
            <person name="Alvarado L."/>
            <person name="Arachchi H.M."/>
            <person name="Berlin A."/>
            <person name="Brown A."/>
            <person name="Chapman S.B."/>
            <person name="Chen Z."/>
            <person name="Dunbar C."/>
            <person name="Freedman E."/>
            <person name="Gearin G."/>
            <person name="Gellesch M."/>
            <person name="Goldberg J."/>
            <person name="Griggs A."/>
            <person name="Gujja S."/>
            <person name="Heiman D."/>
            <person name="Howarth C."/>
            <person name="Larson L."/>
            <person name="Lui A."/>
            <person name="MacDonald P.J.P."/>
            <person name="Mehta T."/>
            <person name="Montmayeur A."/>
            <person name="Murphy C."/>
            <person name="Neiman D."/>
            <person name="Pearson M."/>
            <person name="Priest M."/>
            <person name="Roberts A."/>
            <person name="Saif S."/>
            <person name="Shea T."/>
            <person name="Shenoy N."/>
            <person name="Sisk P."/>
            <person name="Stolte C."/>
            <person name="Sykes S."/>
            <person name="Yandava C."/>
            <person name="Wortman J."/>
            <person name="Nusbaum C."/>
            <person name="Birren B."/>
        </authorList>
    </citation>
    <scope>NUCLEOTIDE SEQUENCE</scope>
    <source>
        <strain evidence="7">R3-111a-1</strain>
    </source>
</reference>
<dbReference type="VEuPathDB" id="FungiDB:GGTG_13035"/>
<evidence type="ECO:0000256" key="4">
    <source>
        <dbReference type="ARBA" id="ARBA00023002"/>
    </source>
</evidence>
<dbReference type="EMBL" id="GL385404">
    <property type="protein sequence ID" value="EJT69416.1"/>
    <property type="molecule type" value="Genomic_DNA"/>
</dbReference>
<reference evidence="7" key="2">
    <citation type="submission" date="2010-07" db="EMBL/GenBank/DDBJ databases">
        <authorList>
            <consortium name="The Broad Institute Genome Sequencing Platform"/>
            <consortium name="Broad Institute Genome Sequencing Center for Infectious Disease"/>
            <person name="Ma L.-J."/>
            <person name="Dead R."/>
            <person name="Young S."/>
            <person name="Zeng Q."/>
            <person name="Koehrsen M."/>
            <person name="Alvarado L."/>
            <person name="Berlin A."/>
            <person name="Chapman S.B."/>
            <person name="Chen Z."/>
            <person name="Freedman E."/>
            <person name="Gellesch M."/>
            <person name="Goldberg J."/>
            <person name="Griggs A."/>
            <person name="Gujja S."/>
            <person name="Heilman E.R."/>
            <person name="Heiman D."/>
            <person name="Hepburn T."/>
            <person name="Howarth C."/>
            <person name="Jen D."/>
            <person name="Larson L."/>
            <person name="Mehta T."/>
            <person name="Neiman D."/>
            <person name="Pearson M."/>
            <person name="Roberts A."/>
            <person name="Saif S."/>
            <person name="Shea T."/>
            <person name="Shenoy N."/>
            <person name="Sisk P."/>
            <person name="Stolte C."/>
            <person name="Sykes S."/>
            <person name="Walk T."/>
            <person name="White J."/>
            <person name="Yandava C."/>
            <person name="Haas B."/>
            <person name="Nusbaum C."/>
            <person name="Birren B."/>
        </authorList>
    </citation>
    <scope>NUCLEOTIDE SEQUENCE</scope>
    <source>
        <strain evidence="7">R3-111a-1</strain>
    </source>
</reference>
<dbReference type="InterPro" id="IPR036318">
    <property type="entry name" value="FAD-bd_PCMH-like_sf"/>
</dbReference>
<keyword evidence="2" id="KW-0285">Flavoprotein</keyword>
<dbReference type="InterPro" id="IPR016166">
    <property type="entry name" value="FAD-bd_PCMH"/>
</dbReference>
<proteinExistence type="inferred from homology"/>
<dbReference type="STRING" id="644352.J3PHQ4"/>
<dbReference type="GO" id="GO:0071949">
    <property type="term" value="F:FAD binding"/>
    <property type="evidence" value="ECO:0007669"/>
    <property type="project" value="InterPro"/>
</dbReference>
<evidence type="ECO:0000256" key="3">
    <source>
        <dbReference type="ARBA" id="ARBA00022827"/>
    </source>
</evidence>
<organism evidence="7">
    <name type="scientific">Gaeumannomyces tritici (strain R3-111a-1)</name>
    <name type="common">Wheat and barley take-all root rot fungus</name>
    <name type="synonym">Gaeumannomyces graminis var. tritici</name>
    <dbReference type="NCBI Taxonomy" id="644352"/>
    <lineage>
        <taxon>Eukaryota</taxon>
        <taxon>Fungi</taxon>
        <taxon>Dikarya</taxon>
        <taxon>Ascomycota</taxon>
        <taxon>Pezizomycotina</taxon>
        <taxon>Sordariomycetes</taxon>
        <taxon>Sordariomycetidae</taxon>
        <taxon>Magnaporthales</taxon>
        <taxon>Magnaporthaceae</taxon>
        <taxon>Gaeumannomyces</taxon>
    </lineage>
</organism>
<dbReference type="InterPro" id="IPR006094">
    <property type="entry name" value="Oxid_FAD_bind_N"/>
</dbReference>
<name>J3PHQ4_GAET3</name>
<keyword evidence="3" id="KW-0274">FAD</keyword>
<dbReference type="Proteomes" id="UP000006039">
    <property type="component" value="Unassembled WGS sequence"/>
</dbReference>